<dbReference type="Pfam" id="PF04820">
    <property type="entry name" value="Trp_halogenase"/>
    <property type="match status" value="1"/>
</dbReference>
<dbReference type="GO" id="GO:0004497">
    <property type="term" value="F:monooxygenase activity"/>
    <property type="evidence" value="ECO:0007669"/>
    <property type="project" value="InterPro"/>
</dbReference>
<feature type="binding site" evidence="2">
    <location>
        <position position="354"/>
    </location>
    <ligand>
        <name>L-tryptophan</name>
        <dbReference type="ChEBI" id="CHEBI:57912"/>
    </ligand>
</feature>
<dbReference type="InterPro" id="IPR033856">
    <property type="entry name" value="Trp_halogen"/>
</dbReference>
<evidence type="ECO:0000256" key="2">
    <source>
        <dbReference type="PIRSR" id="PIRSR011396-2"/>
    </source>
</evidence>
<dbReference type="Proteomes" id="UP000306719">
    <property type="component" value="Unassembled WGS sequence"/>
</dbReference>
<dbReference type="PIRSF" id="PIRSF011396">
    <property type="entry name" value="Trp_halogenase"/>
    <property type="match status" value="1"/>
</dbReference>
<proteinExistence type="predicted"/>
<dbReference type="AlphaFoldDB" id="A0A5S3WR43"/>
<organism evidence="3 4">
    <name type="scientific">Pseudoalteromonas rubra</name>
    <dbReference type="NCBI Taxonomy" id="43658"/>
    <lineage>
        <taxon>Bacteria</taxon>
        <taxon>Pseudomonadati</taxon>
        <taxon>Pseudomonadota</taxon>
        <taxon>Gammaproteobacteria</taxon>
        <taxon>Alteromonadales</taxon>
        <taxon>Pseudoalteromonadaceae</taxon>
        <taxon>Pseudoalteromonas</taxon>
    </lineage>
</organism>
<dbReference type="PANTHER" id="PTHR43747:SF4">
    <property type="entry name" value="FLAVIN-DEPENDENT TRYPTOPHAN HALOGENASE"/>
    <property type="match status" value="1"/>
</dbReference>
<dbReference type="InterPro" id="IPR050816">
    <property type="entry name" value="Flavin-dep_Halogenase_NPB"/>
</dbReference>
<comment type="caution">
    <text evidence="3">The sequence shown here is derived from an EMBL/GenBank/DDBJ whole genome shotgun (WGS) entry which is preliminary data.</text>
</comment>
<dbReference type="InterPro" id="IPR006905">
    <property type="entry name" value="Flavin_halogenase"/>
</dbReference>
<name>A0A5S3WR43_9GAMM</name>
<reference evidence="4" key="2">
    <citation type="submission" date="2019-06" db="EMBL/GenBank/DDBJ databases">
        <title>Co-occurence of chitin degradation, pigmentation and bioactivity in marine Pseudoalteromonas.</title>
        <authorList>
            <person name="Sonnenschein E.C."/>
            <person name="Bech P.K."/>
        </authorList>
    </citation>
    <scope>NUCLEOTIDE SEQUENCE [LARGE SCALE GENOMIC DNA]</scope>
    <source>
        <strain evidence="4">S2599</strain>
    </source>
</reference>
<evidence type="ECO:0000313" key="3">
    <source>
        <dbReference type="EMBL" id="TMP31308.1"/>
    </source>
</evidence>
<dbReference type="OrthoDB" id="7178350at2"/>
<feature type="binding site" evidence="2">
    <location>
        <begin position="13"/>
        <end position="16"/>
    </location>
    <ligand>
        <name>FAD</name>
        <dbReference type="ChEBI" id="CHEBI:57692"/>
    </ligand>
</feature>
<evidence type="ECO:0000256" key="1">
    <source>
        <dbReference type="PIRSR" id="PIRSR011396-1"/>
    </source>
</evidence>
<feature type="binding site" evidence="2">
    <location>
        <position position="358"/>
    </location>
    <ligand>
        <name>FAD</name>
        <dbReference type="ChEBI" id="CHEBI:57692"/>
    </ligand>
</feature>
<accession>A0A5S3WR43</accession>
<dbReference type="InterPro" id="IPR036188">
    <property type="entry name" value="FAD/NAD-bd_sf"/>
</dbReference>
<keyword evidence="2" id="KW-0274">FAD</keyword>
<keyword evidence="2" id="KW-0547">Nucleotide-binding</keyword>
<dbReference type="PANTHER" id="PTHR43747">
    <property type="entry name" value="FAD-BINDING PROTEIN"/>
    <property type="match status" value="1"/>
</dbReference>
<keyword evidence="2" id="KW-0285">Flavoprotein</keyword>
<feature type="active site" evidence="1">
    <location>
        <position position="82"/>
    </location>
</feature>
<dbReference type="Gene3D" id="3.50.50.60">
    <property type="entry name" value="FAD/NAD(P)-binding domain"/>
    <property type="match status" value="1"/>
</dbReference>
<evidence type="ECO:0000313" key="4">
    <source>
        <dbReference type="Proteomes" id="UP000306719"/>
    </source>
</evidence>
<dbReference type="RefSeq" id="WP_138546830.1">
    <property type="nucleotide sequence ID" value="NZ_PNCJ01000055.1"/>
</dbReference>
<feature type="binding site" evidence="2">
    <location>
        <position position="82"/>
    </location>
    <ligand>
        <name>7-chloro-L-tryptophan</name>
        <dbReference type="ChEBI" id="CHEBI:58713"/>
    </ligand>
</feature>
<dbReference type="SUPFAM" id="SSF51905">
    <property type="entry name" value="FAD/NAD(P)-binding domain"/>
    <property type="match status" value="1"/>
</dbReference>
<protein>
    <submittedName>
        <fullName evidence="3">Tryptophan 7-halogenase</fullName>
    </submittedName>
</protein>
<reference evidence="3 4" key="1">
    <citation type="submission" date="2018-01" db="EMBL/GenBank/DDBJ databases">
        <authorList>
            <person name="Paulsen S."/>
            <person name="Gram L.K."/>
        </authorList>
    </citation>
    <scope>NUCLEOTIDE SEQUENCE [LARGE SCALE GENOMIC DNA]</scope>
    <source>
        <strain evidence="3 4">S2599</strain>
    </source>
</reference>
<dbReference type="GO" id="GO:0000166">
    <property type="term" value="F:nucleotide binding"/>
    <property type="evidence" value="ECO:0007669"/>
    <property type="project" value="UniProtKB-KW"/>
</dbReference>
<gene>
    <name evidence="3" type="ORF">CWB98_22645</name>
</gene>
<dbReference type="EMBL" id="PNCJ01000055">
    <property type="protein sequence ID" value="TMP31308.1"/>
    <property type="molecule type" value="Genomic_DNA"/>
</dbReference>
<sequence length="520" mass="59090">MSKPVNNLVIVGGGTAGWLTAAVLASQLNSKKNNAVQITLVESPEVPILGVGEGTWPNLRATLRKIGVSEADFMRECDATFKQGALFVNWMAADNGELHQYYHPLNTVYHSSYEFSLAPYWLLGHGQKQRYDHAVATQSQVCDAGLGPKEKTTPEYQAIQEYSYHLNANKFADFLTRHCTEKLGVKHLLAHIKGAQQDAEGFVTALETDNEQHPLVEGDLFVDCSGSKPILFEKTFNIPWKDISDVILNDMAVAMQVPYSDPDRPIASHTIMTAQDNGWIWDIGLYNRRGVGHVFSSRYTTAEKAEQQLRDYIGEEAEQLEARVIPLKLGYREKFWHKNCVAIGMSAGFVEPLEASAIYLYDGAANMLADQFPRTFEAMGYVEEKFNRSFTMRMEKTIDFIKLHYCISDRRDSQYWRDNCAPETIPKSLQTKLAHWAEHPPTRYDFENAWEPFNLDSYLYVLYGMNFNTDLSHNSDSFNNVNLASAKFAEVSKMADRLTTHLPKHRDLLDKVYRFGFTKI</sequence>